<sequence>MEDTTVGQAAWSGSGPVPTLGLAHSDPAWLSGPPGTRRPPEQPKPMRAARPAAGADETELLAHEEEQRINAVPESIPATRISCLTRVPPRDLRTSDSQTSDHEPALLPWYPIAHPASPHPGGALACSEDPNPSRRRRPRVFRPRLCPPSLTGSLEGSRCARNRGPFFAAPCSESCGKAGVLAVLGALSLNGRSNGETEAGSAGLVLPGQVRALRVLRLRVPGRAIWGAAKGQVSVRVVRPAVEAPVLGNEEEEPRRHHRKAGRLPFRWRADGNASLGRFMNHRAPANGRYKPTCYEHAANCYTHAFLIVPAIVGSALLHRLSDDCWEKITAWIYGMGLCALFIVSTVFHIVSWKKSHLRTVEHCFHMCDRMVIYFFIAASYAPWLNLRELGPLASHMRWFIWLMAAGGTIYVFLYHEKYKVVELFFYLTMGFSPALVVTSMSNTDGLQELAYGGLIYCLGVVFFKSDGIIPFAHAIWHLFVATAAAVHYYAIWKYLYRSPTDFMRHL</sequence>
<evidence type="ECO:0000313" key="9">
    <source>
        <dbReference type="Proteomes" id="UP001159641"/>
    </source>
</evidence>
<gene>
    <name evidence="8" type="ORF">J1605_009091</name>
</gene>
<dbReference type="Pfam" id="PF03006">
    <property type="entry name" value="HlyIII"/>
    <property type="match status" value="1"/>
</dbReference>
<feature type="region of interest" description="Disordered" evidence="6">
    <location>
        <begin position="1"/>
        <end position="58"/>
    </location>
</feature>
<feature type="region of interest" description="Disordered" evidence="6">
    <location>
        <begin position="120"/>
        <end position="145"/>
    </location>
</feature>
<evidence type="ECO:0000256" key="1">
    <source>
        <dbReference type="ARBA" id="ARBA00004127"/>
    </source>
</evidence>
<evidence type="ECO:0000256" key="7">
    <source>
        <dbReference type="SAM" id="Phobius"/>
    </source>
</evidence>
<accession>A0AB34GXT0</accession>
<dbReference type="GO" id="GO:0016020">
    <property type="term" value="C:membrane"/>
    <property type="evidence" value="ECO:0007669"/>
    <property type="project" value="InterPro"/>
</dbReference>
<feature type="transmembrane region" description="Helical" evidence="7">
    <location>
        <begin position="421"/>
        <end position="438"/>
    </location>
</feature>
<feature type="transmembrane region" description="Helical" evidence="7">
    <location>
        <begin position="476"/>
        <end position="497"/>
    </location>
</feature>
<evidence type="ECO:0000256" key="3">
    <source>
        <dbReference type="ARBA" id="ARBA00022692"/>
    </source>
</evidence>
<dbReference type="InterPro" id="IPR004254">
    <property type="entry name" value="AdipoR/HlyIII-related"/>
</dbReference>
<feature type="transmembrane region" description="Helical" evidence="7">
    <location>
        <begin position="331"/>
        <end position="351"/>
    </location>
</feature>
<name>A0AB34GXT0_ESCRO</name>
<evidence type="ECO:0000256" key="4">
    <source>
        <dbReference type="ARBA" id="ARBA00022989"/>
    </source>
</evidence>
<evidence type="ECO:0008006" key="10">
    <source>
        <dbReference type="Google" id="ProtNLM"/>
    </source>
</evidence>
<dbReference type="GO" id="GO:0140911">
    <property type="term" value="F:pore-forming activity"/>
    <property type="evidence" value="ECO:0007669"/>
    <property type="project" value="InterPro"/>
</dbReference>
<dbReference type="InterPro" id="IPR005744">
    <property type="entry name" value="Hy-lIII"/>
</dbReference>
<evidence type="ECO:0000256" key="5">
    <source>
        <dbReference type="ARBA" id="ARBA00023136"/>
    </source>
</evidence>
<dbReference type="PANTHER" id="PTHR20855">
    <property type="entry name" value="ADIPOR/PROGESTIN RECEPTOR-RELATED"/>
    <property type="match status" value="1"/>
</dbReference>
<comment type="caution">
    <text evidence="8">The sequence shown here is derived from an EMBL/GenBank/DDBJ whole genome shotgun (WGS) entry which is preliminary data.</text>
</comment>
<organism evidence="8 9">
    <name type="scientific">Eschrichtius robustus</name>
    <name type="common">California gray whale</name>
    <name type="synonym">Eschrichtius gibbosus</name>
    <dbReference type="NCBI Taxonomy" id="9764"/>
    <lineage>
        <taxon>Eukaryota</taxon>
        <taxon>Metazoa</taxon>
        <taxon>Chordata</taxon>
        <taxon>Craniata</taxon>
        <taxon>Vertebrata</taxon>
        <taxon>Euteleostomi</taxon>
        <taxon>Mammalia</taxon>
        <taxon>Eutheria</taxon>
        <taxon>Laurasiatheria</taxon>
        <taxon>Artiodactyla</taxon>
        <taxon>Whippomorpha</taxon>
        <taxon>Cetacea</taxon>
        <taxon>Mysticeti</taxon>
        <taxon>Eschrichtiidae</taxon>
        <taxon>Eschrichtius</taxon>
    </lineage>
</organism>
<protein>
    <recommendedName>
        <fullName evidence="10">Monocyte to macrophage differentiation factor</fullName>
    </recommendedName>
</protein>
<keyword evidence="5 7" id="KW-0472">Membrane</keyword>
<evidence type="ECO:0000313" key="8">
    <source>
        <dbReference type="EMBL" id="KAJ8784048.1"/>
    </source>
</evidence>
<keyword evidence="9" id="KW-1185">Reference proteome</keyword>
<dbReference type="Proteomes" id="UP001159641">
    <property type="component" value="Unassembled WGS sequence"/>
</dbReference>
<proteinExistence type="inferred from homology"/>
<comment type="similarity">
    <text evidence="2">Belongs to the ADIPOR family.</text>
</comment>
<dbReference type="GO" id="GO:0012505">
    <property type="term" value="C:endomembrane system"/>
    <property type="evidence" value="ECO:0007669"/>
    <property type="project" value="UniProtKB-SubCell"/>
</dbReference>
<keyword evidence="4 7" id="KW-1133">Transmembrane helix</keyword>
<feature type="compositionally biased region" description="Basic residues" evidence="6">
    <location>
        <begin position="133"/>
        <end position="142"/>
    </location>
</feature>
<keyword evidence="3 7" id="KW-0812">Transmembrane</keyword>
<reference evidence="8 9" key="1">
    <citation type="submission" date="2022-11" db="EMBL/GenBank/DDBJ databases">
        <title>Whole genome sequence of Eschrichtius robustus ER-17-0199.</title>
        <authorList>
            <person name="Bruniche-Olsen A."/>
            <person name="Black A.N."/>
            <person name="Fields C.J."/>
            <person name="Walden K."/>
            <person name="Dewoody J.A."/>
        </authorList>
    </citation>
    <scope>NUCLEOTIDE SEQUENCE [LARGE SCALE GENOMIC DNA]</scope>
    <source>
        <strain evidence="8">ER-17-0199</strain>
        <tissue evidence="8">Blubber</tissue>
    </source>
</reference>
<dbReference type="NCBIfam" id="TIGR01065">
    <property type="entry name" value="hlyIII"/>
    <property type="match status" value="1"/>
</dbReference>
<feature type="transmembrane region" description="Helical" evidence="7">
    <location>
        <begin position="371"/>
        <end position="387"/>
    </location>
</feature>
<dbReference type="EMBL" id="JAIQCJ010002079">
    <property type="protein sequence ID" value="KAJ8784048.1"/>
    <property type="molecule type" value="Genomic_DNA"/>
</dbReference>
<feature type="transmembrane region" description="Helical" evidence="7">
    <location>
        <begin position="399"/>
        <end position="415"/>
    </location>
</feature>
<feature type="transmembrane region" description="Helical" evidence="7">
    <location>
        <begin position="302"/>
        <end position="319"/>
    </location>
</feature>
<comment type="subcellular location">
    <subcellularLocation>
        <location evidence="1">Endomembrane system</location>
        <topology evidence="1">Multi-pass membrane protein</topology>
    </subcellularLocation>
</comment>
<dbReference type="AlphaFoldDB" id="A0AB34GXT0"/>
<evidence type="ECO:0000256" key="2">
    <source>
        <dbReference type="ARBA" id="ARBA00007018"/>
    </source>
</evidence>
<evidence type="ECO:0000256" key="6">
    <source>
        <dbReference type="SAM" id="MobiDB-lite"/>
    </source>
</evidence>
<dbReference type="PANTHER" id="PTHR20855:SF26">
    <property type="entry name" value="MONOCYTE TO MACROPHAGE DIFFERENTIATION FACTOR"/>
    <property type="match status" value="1"/>
</dbReference>